<accession>A0A9D1AA78</accession>
<evidence type="ECO:0000256" key="14">
    <source>
        <dbReference type="SAM" id="Phobius"/>
    </source>
</evidence>
<reference evidence="17" key="1">
    <citation type="submission" date="2020-10" db="EMBL/GenBank/DDBJ databases">
        <authorList>
            <person name="Gilroy R."/>
        </authorList>
    </citation>
    <scope>NUCLEOTIDE SEQUENCE</scope>
    <source>
        <strain evidence="17">ChiSjej4B22-8148</strain>
    </source>
</reference>
<sequence length="388" mass="44330">MSLKKRMFRNNMAILFLALLALMAVILLVAVAFEDSLERQLHLIGQELLAPYGQEQAGILEKGVEDFFRNSFSTLLVAFCLMGMGGISAILLLASVFTKRMNRLVTEPLELLNQGAARIRDGNLREEISYQGEEEFERVCQTFNDMQRRILEAQEQRSRDERARIDMVTGISHDLRTPLTSIQGYIKGVLDHVADTPEKQELYLRTAFEATEEMNLLLQKLFEFSRMESGQVPFHKVPADLAEFTAAYTAQKEAVLEGEGLRFSLEREREVMPDILMDVEQFRRIFDNLLENSRKYAGADPLRIEIRIYTEGTDLILSWKDNGSGVPEEKLGRIFDKFYQCDEARAKKGSGVGLYVVKYITEHHGGRVVAENGEGLKLIFHFPIYRQT</sequence>
<keyword evidence="5" id="KW-0597">Phosphoprotein</keyword>
<dbReference type="InterPro" id="IPR005467">
    <property type="entry name" value="His_kinase_dom"/>
</dbReference>
<dbReference type="InterPro" id="IPR036890">
    <property type="entry name" value="HATPase_C_sf"/>
</dbReference>
<dbReference type="Gene3D" id="1.10.287.130">
    <property type="match status" value="1"/>
</dbReference>
<evidence type="ECO:0000259" key="15">
    <source>
        <dbReference type="PROSITE" id="PS50109"/>
    </source>
</evidence>
<dbReference type="Gene3D" id="3.30.565.10">
    <property type="entry name" value="Histidine kinase-like ATPase, C-terminal domain"/>
    <property type="match status" value="1"/>
</dbReference>
<dbReference type="CDD" id="cd06225">
    <property type="entry name" value="HAMP"/>
    <property type="match status" value="1"/>
</dbReference>
<evidence type="ECO:0000256" key="11">
    <source>
        <dbReference type="ARBA" id="ARBA00022989"/>
    </source>
</evidence>
<evidence type="ECO:0000256" key="13">
    <source>
        <dbReference type="ARBA" id="ARBA00023136"/>
    </source>
</evidence>
<feature type="domain" description="Histidine kinase" evidence="15">
    <location>
        <begin position="170"/>
        <end position="386"/>
    </location>
</feature>
<dbReference type="Pfam" id="PF00512">
    <property type="entry name" value="HisKA"/>
    <property type="match status" value="1"/>
</dbReference>
<feature type="domain" description="HAMP" evidence="16">
    <location>
        <begin position="103"/>
        <end position="155"/>
    </location>
</feature>
<evidence type="ECO:0000259" key="16">
    <source>
        <dbReference type="PROSITE" id="PS50885"/>
    </source>
</evidence>
<dbReference type="EC" id="2.7.13.3" evidence="3"/>
<dbReference type="GO" id="GO:0005524">
    <property type="term" value="F:ATP binding"/>
    <property type="evidence" value="ECO:0007669"/>
    <property type="project" value="UniProtKB-KW"/>
</dbReference>
<name>A0A9D1AA78_9FIRM</name>
<evidence type="ECO:0000256" key="4">
    <source>
        <dbReference type="ARBA" id="ARBA00022475"/>
    </source>
</evidence>
<keyword evidence="9 17" id="KW-0418">Kinase</keyword>
<dbReference type="InterPro" id="IPR003661">
    <property type="entry name" value="HisK_dim/P_dom"/>
</dbReference>
<gene>
    <name evidence="17" type="ORF">IAB31_03310</name>
</gene>
<dbReference type="InterPro" id="IPR036097">
    <property type="entry name" value="HisK_dim/P_sf"/>
</dbReference>
<evidence type="ECO:0000256" key="2">
    <source>
        <dbReference type="ARBA" id="ARBA00004651"/>
    </source>
</evidence>
<dbReference type="SMART" id="SM00387">
    <property type="entry name" value="HATPase_c"/>
    <property type="match status" value="1"/>
</dbReference>
<dbReference type="InterPro" id="IPR050398">
    <property type="entry name" value="HssS/ArlS-like"/>
</dbReference>
<dbReference type="SUPFAM" id="SSF158472">
    <property type="entry name" value="HAMP domain-like"/>
    <property type="match status" value="1"/>
</dbReference>
<keyword evidence="11 14" id="KW-1133">Transmembrane helix</keyword>
<keyword evidence="8" id="KW-0547">Nucleotide-binding</keyword>
<keyword evidence="12" id="KW-0902">Two-component regulatory system</keyword>
<dbReference type="PROSITE" id="PS50109">
    <property type="entry name" value="HIS_KIN"/>
    <property type="match status" value="1"/>
</dbReference>
<evidence type="ECO:0000256" key="5">
    <source>
        <dbReference type="ARBA" id="ARBA00022553"/>
    </source>
</evidence>
<dbReference type="Gene3D" id="6.10.340.10">
    <property type="match status" value="1"/>
</dbReference>
<keyword evidence="6" id="KW-0808">Transferase</keyword>
<feature type="transmembrane region" description="Helical" evidence="14">
    <location>
        <begin position="72"/>
        <end position="94"/>
    </location>
</feature>
<keyword evidence="4" id="KW-1003">Cell membrane</keyword>
<dbReference type="SUPFAM" id="SSF55874">
    <property type="entry name" value="ATPase domain of HSP90 chaperone/DNA topoisomerase II/histidine kinase"/>
    <property type="match status" value="1"/>
</dbReference>
<dbReference type="InterPro" id="IPR004358">
    <property type="entry name" value="Sig_transdc_His_kin-like_C"/>
</dbReference>
<dbReference type="EMBL" id="DVGK01000042">
    <property type="protein sequence ID" value="HIR12935.1"/>
    <property type="molecule type" value="Genomic_DNA"/>
</dbReference>
<protein>
    <recommendedName>
        <fullName evidence="3">histidine kinase</fullName>
        <ecNumber evidence="3">2.7.13.3</ecNumber>
    </recommendedName>
</protein>
<dbReference type="SMART" id="SM00304">
    <property type="entry name" value="HAMP"/>
    <property type="match status" value="1"/>
</dbReference>
<evidence type="ECO:0000256" key="6">
    <source>
        <dbReference type="ARBA" id="ARBA00022679"/>
    </source>
</evidence>
<dbReference type="PANTHER" id="PTHR45528">
    <property type="entry name" value="SENSOR HISTIDINE KINASE CPXA"/>
    <property type="match status" value="1"/>
</dbReference>
<evidence type="ECO:0000313" key="17">
    <source>
        <dbReference type="EMBL" id="HIR12935.1"/>
    </source>
</evidence>
<dbReference type="Pfam" id="PF00672">
    <property type="entry name" value="HAMP"/>
    <property type="match status" value="1"/>
</dbReference>
<dbReference type="GO" id="GO:0000155">
    <property type="term" value="F:phosphorelay sensor kinase activity"/>
    <property type="evidence" value="ECO:0007669"/>
    <property type="project" value="InterPro"/>
</dbReference>
<dbReference type="PROSITE" id="PS50885">
    <property type="entry name" value="HAMP"/>
    <property type="match status" value="1"/>
</dbReference>
<dbReference type="GO" id="GO:0005886">
    <property type="term" value="C:plasma membrane"/>
    <property type="evidence" value="ECO:0007669"/>
    <property type="project" value="UniProtKB-SubCell"/>
</dbReference>
<dbReference type="SUPFAM" id="SSF47384">
    <property type="entry name" value="Homodimeric domain of signal transducing histidine kinase"/>
    <property type="match status" value="1"/>
</dbReference>
<dbReference type="PRINTS" id="PR00344">
    <property type="entry name" value="BCTRLSENSOR"/>
</dbReference>
<dbReference type="CDD" id="cd00082">
    <property type="entry name" value="HisKA"/>
    <property type="match status" value="1"/>
</dbReference>
<dbReference type="AlphaFoldDB" id="A0A9D1AA78"/>
<evidence type="ECO:0000256" key="7">
    <source>
        <dbReference type="ARBA" id="ARBA00022692"/>
    </source>
</evidence>
<reference evidence="17" key="2">
    <citation type="journal article" date="2021" name="PeerJ">
        <title>Extensive microbial diversity within the chicken gut microbiome revealed by metagenomics and culture.</title>
        <authorList>
            <person name="Gilroy R."/>
            <person name="Ravi A."/>
            <person name="Getino M."/>
            <person name="Pursley I."/>
            <person name="Horton D.L."/>
            <person name="Alikhan N.F."/>
            <person name="Baker D."/>
            <person name="Gharbi K."/>
            <person name="Hall N."/>
            <person name="Watson M."/>
            <person name="Adriaenssens E.M."/>
            <person name="Foster-Nyarko E."/>
            <person name="Jarju S."/>
            <person name="Secka A."/>
            <person name="Antonio M."/>
            <person name="Oren A."/>
            <person name="Chaudhuri R.R."/>
            <person name="La Ragione R."/>
            <person name="Hildebrand F."/>
            <person name="Pallen M.J."/>
        </authorList>
    </citation>
    <scope>NUCLEOTIDE SEQUENCE</scope>
    <source>
        <strain evidence="17">ChiSjej4B22-8148</strain>
    </source>
</reference>
<comment type="caution">
    <text evidence="17">The sequence shown here is derived from an EMBL/GenBank/DDBJ whole genome shotgun (WGS) entry which is preliminary data.</text>
</comment>
<dbReference type="PANTHER" id="PTHR45528:SF1">
    <property type="entry name" value="SENSOR HISTIDINE KINASE CPXA"/>
    <property type="match status" value="1"/>
</dbReference>
<evidence type="ECO:0000256" key="12">
    <source>
        <dbReference type="ARBA" id="ARBA00023012"/>
    </source>
</evidence>
<organism evidence="17 18">
    <name type="scientific">Candidatus Choladousia intestinavium</name>
    <dbReference type="NCBI Taxonomy" id="2840727"/>
    <lineage>
        <taxon>Bacteria</taxon>
        <taxon>Bacillati</taxon>
        <taxon>Bacillota</taxon>
        <taxon>Clostridia</taxon>
        <taxon>Lachnospirales</taxon>
        <taxon>Lachnospiraceae</taxon>
        <taxon>Lachnospiraceae incertae sedis</taxon>
        <taxon>Candidatus Choladousia</taxon>
    </lineage>
</organism>
<comment type="subcellular location">
    <subcellularLocation>
        <location evidence="2">Cell membrane</location>
        <topology evidence="2">Multi-pass membrane protein</topology>
    </subcellularLocation>
</comment>
<dbReference type="InterPro" id="IPR003594">
    <property type="entry name" value="HATPase_dom"/>
</dbReference>
<keyword evidence="13 14" id="KW-0472">Membrane</keyword>
<evidence type="ECO:0000313" key="18">
    <source>
        <dbReference type="Proteomes" id="UP000886757"/>
    </source>
</evidence>
<dbReference type="InterPro" id="IPR003660">
    <property type="entry name" value="HAMP_dom"/>
</dbReference>
<evidence type="ECO:0000256" key="1">
    <source>
        <dbReference type="ARBA" id="ARBA00000085"/>
    </source>
</evidence>
<proteinExistence type="predicted"/>
<dbReference type="SMART" id="SM00388">
    <property type="entry name" value="HisKA"/>
    <property type="match status" value="1"/>
</dbReference>
<comment type="catalytic activity">
    <reaction evidence="1">
        <text>ATP + protein L-histidine = ADP + protein N-phospho-L-histidine.</text>
        <dbReference type="EC" id="2.7.13.3"/>
    </reaction>
</comment>
<keyword evidence="10" id="KW-0067">ATP-binding</keyword>
<evidence type="ECO:0000256" key="8">
    <source>
        <dbReference type="ARBA" id="ARBA00022741"/>
    </source>
</evidence>
<evidence type="ECO:0000256" key="9">
    <source>
        <dbReference type="ARBA" id="ARBA00022777"/>
    </source>
</evidence>
<dbReference type="Proteomes" id="UP000886757">
    <property type="component" value="Unassembled WGS sequence"/>
</dbReference>
<evidence type="ECO:0000256" key="3">
    <source>
        <dbReference type="ARBA" id="ARBA00012438"/>
    </source>
</evidence>
<keyword evidence="7 14" id="KW-0812">Transmembrane</keyword>
<evidence type="ECO:0000256" key="10">
    <source>
        <dbReference type="ARBA" id="ARBA00022840"/>
    </source>
</evidence>
<dbReference type="Pfam" id="PF02518">
    <property type="entry name" value="HATPase_c"/>
    <property type="match status" value="1"/>
</dbReference>